<comment type="caution">
    <text evidence="3">The sequence shown here is derived from an EMBL/GenBank/DDBJ whole genome shotgun (WGS) entry which is preliminary data.</text>
</comment>
<proteinExistence type="predicted"/>
<dbReference type="InterPro" id="IPR052356">
    <property type="entry name" value="Thiol_S-MT"/>
</dbReference>
<dbReference type="PANTHER" id="PTHR45036:SF1">
    <property type="entry name" value="METHYLTRANSFERASE LIKE 7A"/>
    <property type="match status" value="1"/>
</dbReference>
<dbReference type="EMBL" id="MU069767">
    <property type="protein sequence ID" value="KAF5834256.1"/>
    <property type="molecule type" value="Genomic_DNA"/>
</dbReference>
<dbReference type="Pfam" id="PF08241">
    <property type="entry name" value="Methyltransf_11"/>
    <property type="match status" value="1"/>
</dbReference>
<dbReference type="InterPro" id="IPR013216">
    <property type="entry name" value="Methyltransf_11"/>
</dbReference>
<accession>A0ABQ7GI10</accession>
<feature type="compositionally biased region" description="Polar residues" evidence="1">
    <location>
        <begin position="143"/>
        <end position="160"/>
    </location>
</feature>
<protein>
    <submittedName>
        <fullName evidence="3">S-adenosyl-L-methionine-dependent methyltransferase</fullName>
    </submittedName>
</protein>
<dbReference type="SUPFAM" id="SSF53335">
    <property type="entry name" value="S-adenosyl-L-methionine-dependent methyltransferases"/>
    <property type="match status" value="1"/>
</dbReference>
<dbReference type="PANTHER" id="PTHR45036">
    <property type="entry name" value="METHYLTRANSFERASE LIKE 7B"/>
    <property type="match status" value="1"/>
</dbReference>
<sequence>MLSNRLLTHTQTMHVQRPSIQTRPLSPMRRNQITRGATIQQQKPNCRNRGSTILAGSLPKCGCPACGQAAQSSGQQPSLYQRYFAQFMANSVEEYESAAHPWKVDLFSRLVKGRPTQRIVEVGVGTGPNFKYLAAAHREQHGQEQQVSSERQQKEGQQPNAELQGLEIVGCDPNTAMQPYAKQAAVDAGLNGAVSLLQGRAEELPLESDSFDAAVVTLVLCSVRDPPRAIDEVLRVLKPQGRLLFLEHVAASWETQPLLRAQQALWSPIHSVLADNCHLTRDTKRVIAEKRSNFSDLMLIEENLPGMGLVSPHIRGIAVK</sequence>
<keyword evidence="4" id="KW-1185">Reference proteome</keyword>
<dbReference type="InterPro" id="IPR029063">
    <property type="entry name" value="SAM-dependent_MTases_sf"/>
</dbReference>
<name>A0ABQ7GI10_DUNSA</name>
<feature type="region of interest" description="Disordered" evidence="1">
    <location>
        <begin position="1"/>
        <end position="20"/>
    </location>
</feature>
<dbReference type="Gene3D" id="3.40.50.150">
    <property type="entry name" value="Vaccinia Virus protein VP39"/>
    <property type="match status" value="1"/>
</dbReference>
<dbReference type="GO" id="GO:0008168">
    <property type="term" value="F:methyltransferase activity"/>
    <property type="evidence" value="ECO:0007669"/>
    <property type="project" value="UniProtKB-KW"/>
</dbReference>
<keyword evidence="3" id="KW-0808">Transferase</keyword>
<dbReference type="GO" id="GO:0032259">
    <property type="term" value="P:methylation"/>
    <property type="evidence" value="ECO:0007669"/>
    <property type="project" value="UniProtKB-KW"/>
</dbReference>
<evidence type="ECO:0000313" key="3">
    <source>
        <dbReference type="EMBL" id="KAF5834256.1"/>
    </source>
</evidence>
<evidence type="ECO:0000259" key="2">
    <source>
        <dbReference type="Pfam" id="PF08241"/>
    </source>
</evidence>
<dbReference type="CDD" id="cd02440">
    <property type="entry name" value="AdoMet_MTases"/>
    <property type="match status" value="1"/>
</dbReference>
<evidence type="ECO:0000256" key="1">
    <source>
        <dbReference type="SAM" id="MobiDB-lite"/>
    </source>
</evidence>
<reference evidence="3" key="1">
    <citation type="submission" date="2017-08" db="EMBL/GenBank/DDBJ databases">
        <authorList>
            <person name="Polle J.E."/>
            <person name="Barry K."/>
            <person name="Cushman J."/>
            <person name="Schmutz J."/>
            <person name="Tran D."/>
            <person name="Hathwaick L.T."/>
            <person name="Yim W.C."/>
            <person name="Jenkins J."/>
            <person name="Mckie-Krisberg Z.M."/>
            <person name="Prochnik S."/>
            <person name="Lindquist E."/>
            <person name="Dockter R.B."/>
            <person name="Adam C."/>
            <person name="Molina H."/>
            <person name="Bunkerborg J."/>
            <person name="Jin E."/>
            <person name="Buchheim M."/>
            <person name="Magnuson J."/>
        </authorList>
    </citation>
    <scope>NUCLEOTIDE SEQUENCE</scope>
    <source>
        <strain evidence="3">CCAP 19/18</strain>
    </source>
</reference>
<keyword evidence="3" id="KW-0489">Methyltransferase</keyword>
<dbReference type="Proteomes" id="UP000815325">
    <property type="component" value="Unassembled WGS sequence"/>
</dbReference>
<gene>
    <name evidence="3" type="ORF">DUNSADRAFT_9168</name>
</gene>
<evidence type="ECO:0000313" key="4">
    <source>
        <dbReference type="Proteomes" id="UP000815325"/>
    </source>
</evidence>
<feature type="region of interest" description="Disordered" evidence="1">
    <location>
        <begin position="138"/>
        <end position="160"/>
    </location>
</feature>
<feature type="domain" description="Methyltransferase type 11" evidence="2">
    <location>
        <begin position="163"/>
        <end position="245"/>
    </location>
</feature>
<organism evidence="3 4">
    <name type="scientific">Dunaliella salina</name>
    <name type="common">Green alga</name>
    <name type="synonym">Protococcus salinus</name>
    <dbReference type="NCBI Taxonomy" id="3046"/>
    <lineage>
        <taxon>Eukaryota</taxon>
        <taxon>Viridiplantae</taxon>
        <taxon>Chlorophyta</taxon>
        <taxon>core chlorophytes</taxon>
        <taxon>Chlorophyceae</taxon>
        <taxon>CS clade</taxon>
        <taxon>Chlamydomonadales</taxon>
        <taxon>Dunaliellaceae</taxon>
        <taxon>Dunaliella</taxon>
    </lineage>
</organism>